<comment type="caution">
    <text evidence="8">The sequence shown here is derived from an EMBL/GenBank/DDBJ whole genome shotgun (WGS) entry which is preliminary data.</text>
</comment>
<keyword evidence="3" id="KW-0812">Transmembrane</keyword>
<keyword evidence="6" id="KW-0175">Coiled coil</keyword>
<dbReference type="EMBL" id="JAGTAR010000022">
    <property type="protein sequence ID" value="MBR8536727.1"/>
    <property type="molecule type" value="Genomic_DNA"/>
</dbReference>
<reference evidence="8" key="2">
    <citation type="submission" date="2021-04" db="EMBL/GenBank/DDBJ databases">
        <authorList>
            <person name="Zhang T."/>
            <person name="Zhang Y."/>
            <person name="Lu D."/>
            <person name="Zuo D."/>
            <person name="Du Z."/>
        </authorList>
    </citation>
    <scope>NUCLEOTIDE SEQUENCE</scope>
    <source>
        <strain evidence="8">JR1</strain>
    </source>
</reference>
<reference evidence="8" key="1">
    <citation type="journal article" date="2018" name="Int. J. Syst. Evol. Microbiol.">
        <title>Carboxylicivirga sediminis sp. nov., isolated from coastal sediment.</title>
        <authorList>
            <person name="Wang F.Q."/>
            <person name="Ren L.H."/>
            <person name="Zou R.J."/>
            <person name="Sun Y.Z."/>
            <person name="Liu X.J."/>
            <person name="Jiang F."/>
            <person name="Liu L.J."/>
        </authorList>
    </citation>
    <scope>NUCLEOTIDE SEQUENCE</scope>
    <source>
        <strain evidence="8">JR1</strain>
    </source>
</reference>
<dbReference type="InterPro" id="IPR051906">
    <property type="entry name" value="TolC-like"/>
</dbReference>
<keyword evidence="9" id="KW-1185">Reference proteome</keyword>
<evidence type="ECO:0000256" key="3">
    <source>
        <dbReference type="ARBA" id="ARBA00022692"/>
    </source>
</evidence>
<evidence type="ECO:0000256" key="2">
    <source>
        <dbReference type="ARBA" id="ARBA00022452"/>
    </source>
</evidence>
<gene>
    <name evidence="8" type="ORF">KDU71_14215</name>
</gene>
<dbReference type="AlphaFoldDB" id="A0A941IZJ4"/>
<keyword evidence="7" id="KW-0732">Signal</keyword>
<protein>
    <submittedName>
        <fullName evidence="8">TolC family protein</fullName>
    </submittedName>
</protein>
<keyword evidence="5" id="KW-0998">Cell outer membrane</keyword>
<organism evidence="8 9">
    <name type="scientific">Carboxylicivirga sediminis</name>
    <dbReference type="NCBI Taxonomy" id="2006564"/>
    <lineage>
        <taxon>Bacteria</taxon>
        <taxon>Pseudomonadati</taxon>
        <taxon>Bacteroidota</taxon>
        <taxon>Bacteroidia</taxon>
        <taxon>Marinilabiliales</taxon>
        <taxon>Marinilabiliaceae</taxon>
        <taxon>Carboxylicivirga</taxon>
    </lineage>
</organism>
<evidence type="ECO:0000313" key="8">
    <source>
        <dbReference type="EMBL" id="MBR8536727.1"/>
    </source>
</evidence>
<proteinExistence type="predicted"/>
<evidence type="ECO:0000256" key="7">
    <source>
        <dbReference type="SAM" id="SignalP"/>
    </source>
</evidence>
<dbReference type="Gene3D" id="1.20.1600.10">
    <property type="entry name" value="Outer membrane efflux proteins (OEP)"/>
    <property type="match status" value="1"/>
</dbReference>
<dbReference type="PANTHER" id="PTHR30026">
    <property type="entry name" value="OUTER MEMBRANE PROTEIN TOLC"/>
    <property type="match status" value="1"/>
</dbReference>
<dbReference type="Proteomes" id="UP000679220">
    <property type="component" value="Unassembled WGS sequence"/>
</dbReference>
<comment type="subcellular location">
    <subcellularLocation>
        <location evidence="1">Cell outer membrane</location>
    </subcellularLocation>
</comment>
<dbReference type="SUPFAM" id="SSF56954">
    <property type="entry name" value="Outer membrane efflux proteins (OEP)"/>
    <property type="match status" value="1"/>
</dbReference>
<evidence type="ECO:0000256" key="5">
    <source>
        <dbReference type="ARBA" id="ARBA00023237"/>
    </source>
</evidence>
<keyword evidence="2" id="KW-1134">Transmembrane beta strand</keyword>
<evidence type="ECO:0000256" key="1">
    <source>
        <dbReference type="ARBA" id="ARBA00004442"/>
    </source>
</evidence>
<dbReference type="GO" id="GO:1990281">
    <property type="term" value="C:efflux pump complex"/>
    <property type="evidence" value="ECO:0007669"/>
    <property type="project" value="TreeGrafter"/>
</dbReference>
<dbReference type="PANTHER" id="PTHR30026:SF20">
    <property type="entry name" value="OUTER MEMBRANE PROTEIN TOLC"/>
    <property type="match status" value="1"/>
</dbReference>
<feature type="coiled-coil region" evidence="6">
    <location>
        <begin position="97"/>
        <end position="124"/>
    </location>
</feature>
<evidence type="ECO:0000256" key="4">
    <source>
        <dbReference type="ARBA" id="ARBA00023136"/>
    </source>
</evidence>
<evidence type="ECO:0000256" key="6">
    <source>
        <dbReference type="SAM" id="Coils"/>
    </source>
</evidence>
<sequence>MKSIKIYILFVLLGLSGVIQAQDELNHYLVEAAENNPALKASFNKYLAALEKAPQVGTLPDPQLAFAYFIQPVETRNGPQEFRLSATQMFPWFGTLKAKENASIEEAKALYEVFEENKSKLFNEVKANWYNLYFNNKATIITLENIEILNTFKKLAIVKVEAGLVSAVDQYRIEMEIYDLENQLALLKDKQEVLEVSFNNLLNSDEKRLITFPEELWSSDILFTKEAVLDSIQLKNHQLLSIDLQKSALVFKKQAAKKQGAPTFSLGIDYISIGKGDNNLSGKDAIAFPKVGLTIPLYRNKYKSMVQEVIYLETAKDYERADKVNVLETVFENSWKDYRDAHRRIELFDKQLTLARKSLKLLETEYAYVNKNFEEILRMERRLLKYNLELEKARTDKQAAIAFIHYLMGK</sequence>
<feature type="chain" id="PRO_5036863957" evidence="7">
    <location>
        <begin position="22"/>
        <end position="410"/>
    </location>
</feature>
<accession>A0A941IZJ4</accession>
<dbReference type="GO" id="GO:0015562">
    <property type="term" value="F:efflux transmembrane transporter activity"/>
    <property type="evidence" value="ECO:0007669"/>
    <property type="project" value="InterPro"/>
</dbReference>
<keyword evidence="4" id="KW-0472">Membrane</keyword>
<evidence type="ECO:0000313" key="9">
    <source>
        <dbReference type="Proteomes" id="UP000679220"/>
    </source>
</evidence>
<dbReference type="GO" id="GO:0009279">
    <property type="term" value="C:cell outer membrane"/>
    <property type="evidence" value="ECO:0007669"/>
    <property type="project" value="UniProtKB-SubCell"/>
</dbReference>
<dbReference type="GO" id="GO:0015288">
    <property type="term" value="F:porin activity"/>
    <property type="evidence" value="ECO:0007669"/>
    <property type="project" value="TreeGrafter"/>
</dbReference>
<feature type="signal peptide" evidence="7">
    <location>
        <begin position="1"/>
        <end position="21"/>
    </location>
</feature>
<dbReference type="RefSeq" id="WP_212191755.1">
    <property type="nucleotide sequence ID" value="NZ_JAGTAR010000022.1"/>
</dbReference>
<name>A0A941IZJ4_9BACT</name>